<keyword evidence="6" id="KW-1185">Reference proteome</keyword>
<dbReference type="PROSITE" id="PS51409">
    <property type="entry name" value="ARGINASE_2"/>
    <property type="match status" value="1"/>
</dbReference>
<dbReference type="SUPFAM" id="SSF52768">
    <property type="entry name" value="Arginase/deacetylase"/>
    <property type="match status" value="1"/>
</dbReference>
<evidence type="ECO:0000256" key="3">
    <source>
        <dbReference type="ARBA" id="ARBA00023211"/>
    </source>
</evidence>
<evidence type="ECO:0000256" key="4">
    <source>
        <dbReference type="PROSITE-ProRule" id="PRU00742"/>
    </source>
</evidence>
<dbReference type="RefSeq" id="WP_205120797.1">
    <property type="nucleotide sequence ID" value="NZ_JAFBCM010000001.1"/>
</dbReference>
<dbReference type="PANTHER" id="PTHR43782:SF3">
    <property type="entry name" value="ARGINASE"/>
    <property type="match status" value="1"/>
</dbReference>
<dbReference type="Pfam" id="PF00491">
    <property type="entry name" value="Arginase"/>
    <property type="match status" value="1"/>
</dbReference>
<comment type="similarity">
    <text evidence="4">Belongs to the arginase family.</text>
</comment>
<comment type="caution">
    <text evidence="5">The sequence shown here is derived from an EMBL/GenBank/DDBJ whole genome shotgun (WGS) entry which is preliminary data.</text>
</comment>
<evidence type="ECO:0000256" key="2">
    <source>
        <dbReference type="ARBA" id="ARBA00022801"/>
    </source>
</evidence>
<evidence type="ECO:0000256" key="1">
    <source>
        <dbReference type="ARBA" id="ARBA00022723"/>
    </source>
</evidence>
<dbReference type="PIRSF" id="PIRSF036979">
    <property type="entry name" value="Arginase"/>
    <property type="match status" value="1"/>
</dbReference>
<evidence type="ECO:0000313" key="5">
    <source>
        <dbReference type="EMBL" id="MFC3762269.1"/>
    </source>
</evidence>
<proteinExistence type="inferred from homology"/>
<sequence length="302" mass="32010">MNANTTSWGLLGVPSSAAAHWPGQEKAPAALRQAGLMELLRKAGLEVDDYGDRPVVRWRPHPVERRPHNLSQVLDVLSDARAHISQIIEAGRTPLVVGGECTLAIALYSAAVAADENVALVYFDGGQDLINDPDNPESVLDGLGVGHLLDLPGTASALAGFGPRRPLLSPERLCFFGFDEPEEDRDGLVPSPRFPAADVRADPRHSARRALAALGADRFVVHFDVDVIDFYDLPAADVPLLNKGLTTTEAMAALSEFVSSPGFAGMTFAEFNPDHGEPDGSTARVLAKALAGALANEVVAAK</sequence>
<name>A0ABV7YD38_9ACTN</name>
<reference evidence="6" key="1">
    <citation type="journal article" date="2019" name="Int. J. Syst. Evol. Microbiol.">
        <title>The Global Catalogue of Microorganisms (GCM) 10K type strain sequencing project: providing services to taxonomists for standard genome sequencing and annotation.</title>
        <authorList>
            <consortium name="The Broad Institute Genomics Platform"/>
            <consortium name="The Broad Institute Genome Sequencing Center for Infectious Disease"/>
            <person name="Wu L."/>
            <person name="Ma J."/>
        </authorList>
    </citation>
    <scope>NUCLEOTIDE SEQUENCE [LARGE SCALE GENOMIC DNA]</scope>
    <source>
        <strain evidence="6">CGMCC 4.7241</strain>
    </source>
</reference>
<evidence type="ECO:0000313" key="6">
    <source>
        <dbReference type="Proteomes" id="UP001595699"/>
    </source>
</evidence>
<accession>A0ABV7YD38</accession>
<dbReference type="Proteomes" id="UP001595699">
    <property type="component" value="Unassembled WGS sequence"/>
</dbReference>
<keyword evidence="3" id="KW-0464">Manganese</keyword>
<organism evidence="5 6">
    <name type="scientific">Tenggerimyces flavus</name>
    <dbReference type="NCBI Taxonomy" id="1708749"/>
    <lineage>
        <taxon>Bacteria</taxon>
        <taxon>Bacillati</taxon>
        <taxon>Actinomycetota</taxon>
        <taxon>Actinomycetes</taxon>
        <taxon>Propionibacteriales</taxon>
        <taxon>Nocardioidaceae</taxon>
        <taxon>Tenggerimyces</taxon>
    </lineage>
</organism>
<dbReference type="InterPro" id="IPR023696">
    <property type="entry name" value="Ureohydrolase_dom_sf"/>
</dbReference>
<dbReference type="InterPro" id="IPR006035">
    <property type="entry name" value="Ureohydrolase"/>
</dbReference>
<keyword evidence="1" id="KW-0479">Metal-binding</keyword>
<gene>
    <name evidence="5" type="ORF">ACFOUW_15615</name>
</gene>
<keyword evidence="2" id="KW-0378">Hydrolase</keyword>
<protein>
    <submittedName>
        <fullName evidence="5">Arginase family protein</fullName>
    </submittedName>
</protein>
<dbReference type="PANTHER" id="PTHR43782">
    <property type="entry name" value="ARGINASE"/>
    <property type="match status" value="1"/>
</dbReference>
<dbReference type="Gene3D" id="3.40.800.10">
    <property type="entry name" value="Ureohydrolase domain"/>
    <property type="match status" value="1"/>
</dbReference>
<dbReference type="EMBL" id="JBHRZH010000012">
    <property type="protein sequence ID" value="MFC3762269.1"/>
    <property type="molecule type" value="Genomic_DNA"/>
</dbReference>